<evidence type="ECO:0008006" key="3">
    <source>
        <dbReference type="Google" id="ProtNLM"/>
    </source>
</evidence>
<dbReference type="AlphaFoldDB" id="A0A4Q8QDM1"/>
<name>A0A4Q8QDM1_9FLAO</name>
<dbReference type="OrthoDB" id="370326at2"/>
<gene>
    <name evidence="1" type="ORF">EW142_14255</name>
</gene>
<dbReference type="InterPro" id="IPR008930">
    <property type="entry name" value="Terpenoid_cyclase/PrenylTrfase"/>
</dbReference>
<dbReference type="SUPFAM" id="SSF48239">
    <property type="entry name" value="Terpenoid cyclases/Protein prenyltransferases"/>
    <property type="match status" value="1"/>
</dbReference>
<dbReference type="EMBL" id="SGIU01000002">
    <property type="protein sequence ID" value="TAI47814.1"/>
    <property type="molecule type" value="Genomic_DNA"/>
</dbReference>
<reference evidence="1 2" key="1">
    <citation type="submission" date="2019-02" db="EMBL/GenBank/DDBJ databases">
        <title>Draft genome sequence of Muricauda sp. 176CP4-71.</title>
        <authorList>
            <person name="Park J.-S."/>
        </authorList>
    </citation>
    <scope>NUCLEOTIDE SEQUENCE [LARGE SCALE GENOMIC DNA]</scope>
    <source>
        <strain evidence="1 2">176CP4-71</strain>
    </source>
</reference>
<evidence type="ECO:0000313" key="1">
    <source>
        <dbReference type="EMBL" id="TAI47814.1"/>
    </source>
</evidence>
<proteinExistence type="predicted"/>
<comment type="caution">
    <text evidence="1">The sequence shown here is derived from an EMBL/GenBank/DDBJ whole genome shotgun (WGS) entry which is preliminary data.</text>
</comment>
<accession>A0A4Q8QDM1</accession>
<organism evidence="1 2">
    <name type="scientific">Flagellimonas allohymeniacidonis</name>
    <dbReference type="NCBI Taxonomy" id="2517819"/>
    <lineage>
        <taxon>Bacteria</taxon>
        <taxon>Pseudomonadati</taxon>
        <taxon>Bacteroidota</taxon>
        <taxon>Flavobacteriia</taxon>
        <taxon>Flavobacteriales</taxon>
        <taxon>Flavobacteriaceae</taxon>
        <taxon>Flagellimonas</taxon>
    </lineage>
</organism>
<dbReference type="Proteomes" id="UP000291981">
    <property type="component" value="Unassembled WGS sequence"/>
</dbReference>
<protein>
    <recommendedName>
        <fullName evidence="3">Squalene cyclase C-terminal domain-containing protein</fullName>
    </recommendedName>
</protein>
<keyword evidence="2" id="KW-1185">Reference proteome</keyword>
<sequence length="328" mass="38187">MTLDSFCSMNPQHIINWLLKGDVSIQYQVWRDLLGEERKDLQQRIALEGWGKQFLDKRNPKGHWGDRFYQPKWTSTHYTLLDLRNLNLSPENPKVKESIELILDTCKAQDGGIRLGPSTEHLSDVCVNGMFLNYASYFKTNEQRLKPVLDAILNEKMPDGGFNCRTTRSGATHSSLHSTISVLEGLDGFLKCGHTYRRKDLIEAKKTAEEFILLHQLFLSDRTGEIIKKEFLKLRYPSRWKFDILRAMDYFHNAKCAWDGRVLPAIHILQKKRNKDGTWNVQAAHPGQVHFTMEKTGKPSRWNTLRALRVFKHFEINELTPTYKKENI</sequence>
<evidence type="ECO:0000313" key="2">
    <source>
        <dbReference type="Proteomes" id="UP000291981"/>
    </source>
</evidence>